<gene>
    <name evidence="1" type="ORF">HNR73_005571</name>
</gene>
<accession>A0A841FSA6</accession>
<dbReference type="Proteomes" id="UP000548476">
    <property type="component" value="Unassembled WGS sequence"/>
</dbReference>
<protein>
    <submittedName>
        <fullName evidence="1">Uncharacterized protein</fullName>
    </submittedName>
</protein>
<evidence type="ECO:0000313" key="2">
    <source>
        <dbReference type="Proteomes" id="UP000548476"/>
    </source>
</evidence>
<keyword evidence="2" id="KW-1185">Reference proteome</keyword>
<proteinExistence type="predicted"/>
<organism evidence="1 2">
    <name type="scientific">Phytomonospora endophytica</name>
    <dbReference type="NCBI Taxonomy" id="714109"/>
    <lineage>
        <taxon>Bacteria</taxon>
        <taxon>Bacillati</taxon>
        <taxon>Actinomycetota</taxon>
        <taxon>Actinomycetes</taxon>
        <taxon>Micromonosporales</taxon>
        <taxon>Micromonosporaceae</taxon>
        <taxon>Phytomonospora</taxon>
    </lineage>
</organism>
<sequence>MNDTTPRTGTEEPAVVSAADMNTAIADGSAEYLSDVMTGFARYRDHWWVEEIERWLLVDDPGLVTFLNIHRQAVITRIGLIRRT</sequence>
<evidence type="ECO:0000313" key="1">
    <source>
        <dbReference type="EMBL" id="MBB6037693.1"/>
    </source>
</evidence>
<dbReference type="RefSeq" id="WP_184790506.1">
    <property type="nucleotide sequence ID" value="NZ_BONT01000054.1"/>
</dbReference>
<dbReference type="AlphaFoldDB" id="A0A841FSA6"/>
<comment type="caution">
    <text evidence="1">The sequence shown here is derived from an EMBL/GenBank/DDBJ whole genome shotgun (WGS) entry which is preliminary data.</text>
</comment>
<dbReference type="EMBL" id="JACHGT010000013">
    <property type="protein sequence ID" value="MBB6037693.1"/>
    <property type="molecule type" value="Genomic_DNA"/>
</dbReference>
<name>A0A841FSA6_9ACTN</name>
<reference evidence="1 2" key="1">
    <citation type="submission" date="2020-08" db="EMBL/GenBank/DDBJ databases">
        <title>Genomic Encyclopedia of Type Strains, Phase IV (KMG-IV): sequencing the most valuable type-strain genomes for metagenomic binning, comparative biology and taxonomic classification.</title>
        <authorList>
            <person name="Goeker M."/>
        </authorList>
    </citation>
    <scope>NUCLEOTIDE SEQUENCE [LARGE SCALE GENOMIC DNA]</scope>
    <source>
        <strain evidence="1 2">YIM 65646</strain>
    </source>
</reference>